<keyword evidence="4" id="KW-0808">Transferase</keyword>
<dbReference type="InterPro" id="IPR046903">
    <property type="entry name" value="Mab-21-like_nuc_Trfase"/>
</dbReference>
<keyword evidence="7" id="KW-0547">Nucleotide-binding</keyword>
<evidence type="ECO:0000256" key="5">
    <source>
        <dbReference type="ARBA" id="ARBA00022695"/>
    </source>
</evidence>
<evidence type="ECO:0000256" key="10">
    <source>
        <dbReference type="ARBA" id="ARBA00023134"/>
    </source>
</evidence>
<comment type="similarity">
    <text evidence="3">Belongs to the mab-21 family.</text>
</comment>
<comment type="caution">
    <text evidence="14">The sequence shown here is derived from an EMBL/GenBank/DDBJ whole genome shotgun (WGS) entry which is preliminary data.</text>
</comment>
<evidence type="ECO:0000256" key="3">
    <source>
        <dbReference type="ARBA" id="ARBA00008307"/>
    </source>
</evidence>
<feature type="domain" description="Mab-21-like nucleotidyltransferase" evidence="12">
    <location>
        <begin position="83"/>
        <end position="284"/>
    </location>
</feature>
<protein>
    <submittedName>
        <fullName evidence="14">Cyclic GMP-AMP synthase</fullName>
    </submittedName>
</protein>
<dbReference type="AlphaFoldDB" id="A0AAE1HIT8"/>
<comment type="cofactor">
    <cofactor evidence="2">
        <name>Mg(2+)</name>
        <dbReference type="ChEBI" id="CHEBI:18420"/>
    </cofactor>
</comment>
<dbReference type="GO" id="GO:0016779">
    <property type="term" value="F:nucleotidyltransferase activity"/>
    <property type="evidence" value="ECO:0007669"/>
    <property type="project" value="UniProtKB-KW"/>
</dbReference>
<dbReference type="Pfam" id="PF20266">
    <property type="entry name" value="Mab-21_C"/>
    <property type="match status" value="1"/>
</dbReference>
<feature type="domain" description="Mab-21-like HhH/H2TH-like" evidence="13">
    <location>
        <begin position="288"/>
        <end position="375"/>
    </location>
</feature>
<dbReference type="Pfam" id="PF03281">
    <property type="entry name" value="Mab-21"/>
    <property type="match status" value="1"/>
</dbReference>
<evidence type="ECO:0000313" key="15">
    <source>
        <dbReference type="Proteomes" id="UP001219518"/>
    </source>
</evidence>
<feature type="non-terminal residue" evidence="14">
    <location>
        <position position="1"/>
    </location>
</feature>
<gene>
    <name evidence="14" type="ORF">KUF71_010575</name>
</gene>
<dbReference type="InterPro" id="IPR024810">
    <property type="entry name" value="MAB21L/cGLR"/>
</dbReference>
<name>A0AAE1HIT8_9NEOP</name>
<dbReference type="Gene3D" id="3.30.460.90">
    <property type="match status" value="1"/>
</dbReference>
<evidence type="ECO:0000256" key="9">
    <source>
        <dbReference type="ARBA" id="ARBA00022842"/>
    </source>
</evidence>
<dbReference type="InterPro" id="IPR046906">
    <property type="entry name" value="Mab-21_HhH/H2TH-like"/>
</dbReference>
<dbReference type="EMBL" id="JAHWGI010001033">
    <property type="protein sequence ID" value="KAK3921360.1"/>
    <property type="molecule type" value="Genomic_DNA"/>
</dbReference>
<dbReference type="PANTHER" id="PTHR10656:SF42">
    <property type="entry name" value="CYCLIC GMP-AMP SYNTHASE-LIKE PROTEIN-RELATED"/>
    <property type="match status" value="1"/>
</dbReference>
<keyword evidence="10" id="KW-0342">GTP-binding</keyword>
<evidence type="ECO:0000259" key="13">
    <source>
        <dbReference type="Pfam" id="PF20266"/>
    </source>
</evidence>
<evidence type="ECO:0000256" key="11">
    <source>
        <dbReference type="ARBA" id="ARBA00023211"/>
    </source>
</evidence>
<keyword evidence="6" id="KW-0479">Metal-binding</keyword>
<dbReference type="SMART" id="SM01265">
    <property type="entry name" value="Mab-21"/>
    <property type="match status" value="1"/>
</dbReference>
<keyword evidence="9" id="KW-0460">Magnesium</keyword>
<evidence type="ECO:0000256" key="7">
    <source>
        <dbReference type="ARBA" id="ARBA00022741"/>
    </source>
</evidence>
<dbReference type="Proteomes" id="UP001219518">
    <property type="component" value="Unassembled WGS sequence"/>
</dbReference>
<dbReference type="PANTHER" id="PTHR10656">
    <property type="entry name" value="CELL FATE DETERMINING PROTEIN MAB21-RELATED"/>
    <property type="match status" value="1"/>
</dbReference>
<accession>A0AAE1HIT8</accession>
<dbReference type="GO" id="GO:0005524">
    <property type="term" value="F:ATP binding"/>
    <property type="evidence" value="ECO:0007669"/>
    <property type="project" value="UniProtKB-KW"/>
</dbReference>
<evidence type="ECO:0000259" key="12">
    <source>
        <dbReference type="Pfam" id="PF03281"/>
    </source>
</evidence>
<dbReference type="GO" id="GO:0005525">
    <property type="term" value="F:GTP binding"/>
    <property type="evidence" value="ECO:0007669"/>
    <property type="project" value="UniProtKB-KW"/>
</dbReference>
<keyword evidence="11" id="KW-0464">Manganese</keyword>
<reference evidence="14" key="2">
    <citation type="journal article" date="2023" name="BMC Genomics">
        <title>Pest status, molecular evolution, and epigenetic factors derived from the genome assembly of Frankliniella fusca, a thysanopteran phytovirus vector.</title>
        <authorList>
            <person name="Catto M.A."/>
            <person name="Labadie P.E."/>
            <person name="Jacobson A.L."/>
            <person name="Kennedy G.G."/>
            <person name="Srinivasan R."/>
            <person name="Hunt B.G."/>
        </authorList>
    </citation>
    <scope>NUCLEOTIDE SEQUENCE</scope>
    <source>
        <strain evidence="14">PL_HMW_Pooled</strain>
    </source>
</reference>
<evidence type="ECO:0000256" key="4">
    <source>
        <dbReference type="ARBA" id="ARBA00022679"/>
    </source>
</evidence>
<evidence type="ECO:0000256" key="6">
    <source>
        <dbReference type="ARBA" id="ARBA00022723"/>
    </source>
</evidence>
<keyword evidence="15" id="KW-1185">Reference proteome</keyword>
<sequence length="518" mass="59795">MTSTVVKSNFEDIWESNDFKKSLKDADVVLQYVNKKYISLNDFDHRVYAEHLTTVLKELVQLMKNKDALFNKLYVKEHFAGSYPDGLKIGKPEEYDMNLIIKLPVDHSKLKFETDTPSFIMIKGEEVFCGEPSLPPEFSRWVDAEGYLLQTKFREWMEGVLTKAFDGLPYHECAEGNTRCLKVEKQKGEEQEYKIRYKKSGPAITVKVTTPDNKLIDVDLVPAFQFGHPIWPESVLPLPKSCNKKSWMAIPKPKKLKEGEEPKPNDAREWRMSFLDQERELLSGTGTVKPTIKLLKKLRDASNIKLSSYAIKTVILMEMSVRESEFWKNRGTYLFLYMLHRLAEKIKTGHIPFYWDERDDLLKMNDKQFSNVSNRLGKLLKEMIRGVEKNPYIIAEKLLTKDELAEVMENCKVPNGVQAVAKGSSDSKEVSLHPMNMPNGDNVILAQILETLTKIQKSQETLPEHLFQIITGSKGHKDHRLNPFSDSDHYECLKKQADLEERIFNLEDDVRLLKAKLS</sequence>
<evidence type="ECO:0000256" key="1">
    <source>
        <dbReference type="ARBA" id="ARBA00001936"/>
    </source>
</evidence>
<keyword evidence="5" id="KW-0548">Nucleotidyltransferase</keyword>
<organism evidence="14 15">
    <name type="scientific">Frankliniella fusca</name>
    <dbReference type="NCBI Taxonomy" id="407009"/>
    <lineage>
        <taxon>Eukaryota</taxon>
        <taxon>Metazoa</taxon>
        <taxon>Ecdysozoa</taxon>
        <taxon>Arthropoda</taxon>
        <taxon>Hexapoda</taxon>
        <taxon>Insecta</taxon>
        <taxon>Pterygota</taxon>
        <taxon>Neoptera</taxon>
        <taxon>Paraneoptera</taxon>
        <taxon>Thysanoptera</taxon>
        <taxon>Terebrantia</taxon>
        <taxon>Thripoidea</taxon>
        <taxon>Thripidae</taxon>
        <taxon>Frankliniella</taxon>
    </lineage>
</organism>
<keyword evidence="8" id="KW-0067">ATP-binding</keyword>
<reference evidence="14" key="1">
    <citation type="submission" date="2021-07" db="EMBL/GenBank/DDBJ databases">
        <authorList>
            <person name="Catto M.A."/>
            <person name="Jacobson A."/>
            <person name="Kennedy G."/>
            <person name="Labadie P."/>
            <person name="Hunt B.G."/>
            <person name="Srinivasan R."/>
        </authorList>
    </citation>
    <scope>NUCLEOTIDE SEQUENCE</scope>
    <source>
        <strain evidence="14">PL_HMW_Pooled</strain>
        <tissue evidence="14">Head</tissue>
    </source>
</reference>
<dbReference type="GO" id="GO:0046872">
    <property type="term" value="F:metal ion binding"/>
    <property type="evidence" value="ECO:0007669"/>
    <property type="project" value="UniProtKB-KW"/>
</dbReference>
<evidence type="ECO:0000256" key="8">
    <source>
        <dbReference type="ARBA" id="ARBA00022840"/>
    </source>
</evidence>
<evidence type="ECO:0000313" key="14">
    <source>
        <dbReference type="EMBL" id="KAK3921360.1"/>
    </source>
</evidence>
<proteinExistence type="inferred from homology"/>
<comment type="cofactor">
    <cofactor evidence="1">
        <name>Mn(2+)</name>
        <dbReference type="ChEBI" id="CHEBI:29035"/>
    </cofactor>
</comment>
<evidence type="ECO:0000256" key="2">
    <source>
        <dbReference type="ARBA" id="ARBA00001946"/>
    </source>
</evidence>
<dbReference type="Gene3D" id="1.10.1410.40">
    <property type="match status" value="1"/>
</dbReference>